<feature type="modified residue" description="Glycine radical" evidence="13 14">
    <location>
        <position position="731"/>
    </location>
</feature>
<evidence type="ECO:0000256" key="14">
    <source>
        <dbReference type="PROSITE-ProRule" id="PRU00493"/>
    </source>
</evidence>
<evidence type="ECO:0000256" key="13">
    <source>
        <dbReference type="PIRSR" id="PIRSR000379-2"/>
    </source>
</evidence>
<evidence type="ECO:0000259" key="17">
    <source>
        <dbReference type="PROSITE" id="PS51554"/>
    </source>
</evidence>
<proteinExistence type="inferred from homology"/>
<evidence type="ECO:0000256" key="2">
    <source>
        <dbReference type="ARBA" id="ARBA00004809"/>
    </source>
</evidence>
<dbReference type="InterPro" id="IPR050244">
    <property type="entry name" value="Auton_GlycylRad_Cofactor"/>
</dbReference>
<feature type="domain" description="Glycine radical" evidence="16">
    <location>
        <begin position="633"/>
        <end position="756"/>
    </location>
</feature>
<dbReference type="STRING" id="1121925.SAMN02746011_01667"/>
<comment type="similarity">
    <text evidence="3 15">Belongs to the glycyl radical enzyme (GRE) family. PFL subfamily.</text>
</comment>
<evidence type="ECO:0000256" key="1">
    <source>
        <dbReference type="ARBA" id="ARBA00004496"/>
    </source>
</evidence>
<feature type="domain" description="PFL" evidence="17">
    <location>
        <begin position="3"/>
        <end position="618"/>
    </location>
</feature>
<organism evidence="18 19">
    <name type="scientific">Globicatella sulfidifaciens DSM 15739</name>
    <dbReference type="NCBI Taxonomy" id="1121925"/>
    <lineage>
        <taxon>Bacteria</taxon>
        <taxon>Bacillati</taxon>
        <taxon>Bacillota</taxon>
        <taxon>Bacilli</taxon>
        <taxon>Lactobacillales</taxon>
        <taxon>Aerococcaceae</taxon>
        <taxon>Globicatella</taxon>
    </lineage>
</organism>
<dbReference type="EC" id="2.3.1.54" evidence="4 15"/>
<keyword evidence="19" id="KW-1185">Reference proteome</keyword>
<evidence type="ECO:0000256" key="15">
    <source>
        <dbReference type="RuleBase" id="RU368075"/>
    </source>
</evidence>
<evidence type="ECO:0000256" key="10">
    <source>
        <dbReference type="ARBA" id="ARBA00023315"/>
    </source>
</evidence>
<dbReference type="Pfam" id="PF01228">
    <property type="entry name" value="Gly_radical"/>
    <property type="match status" value="1"/>
</dbReference>
<dbReference type="UniPathway" id="UPA00920">
    <property type="reaction ID" value="UER00891"/>
</dbReference>
<protein>
    <recommendedName>
        <fullName evidence="5 15">Formate acetyltransferase</fullName>
        <ecNumber evidence="4 15">2.3.1.54</ecNumber>
    </recommendedName>
    <alternativeName>
        <fullName evidence="11 15">Pyruvate formate-lyase</fullName>
    </alternativeName>
</protein>
<keyword evidence="7 15" id="KW-0313">Glucose metabolism</keyword>
<keyword evidence="8 15" id="KW-0808">Transferase</keyword>
<gene>
    <name evidence="18" type="ORF">SAMN02746011_01667</name>
</gene>
<accession>A0A1T4N7S3</accession>
<dbReference type="GO" id="GO:0006006">
    <property type="term" value="P:glucose metabolic process"/>
    <property type="evidence" value="ECO:0007669"/>
    <property type="project" value="UniProtKB-UniRule"/>
</dbReference>
<comment type="pathway">
    <text evidence="2 15">Fermentation; pyruvate fermentation; formate from pyruvate: step 1/1.</text>
</comment>
<keyword evidence="15" id="KW-0119">Carbohydrate metabolism</keyword>
<dbReference type="OrthoDB" id="9803969at2"/>
<evidence type="ECO:0000256" key="11">
    <source>
        <dbReference type="ARBA" id="ARBA00031063"/>
    </source>
</evidence>
<feature type="active site" description="S-acetylcysteine intermediate" evidence="12">
    <location>
        <position position="411"/>
    </location>
</feature>
<dbReference type="InterPro" id="IPR004184">
    <property type="entry name" value="PFL_dom"/>
</dbReference>
<keyword evidence="6 15" id="KW-0963">Cytoplasm</keyword>
<sequence length="756" mass="85580">MTETMTNAWEGFKGAAWRENTDVGQFILDNYTEYTGDESFLAEATEATQKLNKTFEDLLAYEVEHGVVDMEEKIVSTVLAYPASYIDKDLEKIVGLQTDKPLKQGLNPFGGVRMAKQALEAYGYSLDPEVEMQFTEWIQTHNQGVFDVYDADIRAARSNKIITGLPDAYGRGRIIGDYRRVALYGTDFLKKEKFNDWNAMEREMYTEEEMQTREEISKQYRALEEIAQLGDMYGFDLRQPAKTAQEAIQWTYLAFLAGAKQTNGAATSLGRMDAFFDIYIERDLQAGLITEQEAQELIDHFVMKLRMIRFARTPDFNEVFSGMPTWVTLSIAGMNNDGRSLVNKTSFRALHTLYTMGESPEPNLTIFYNEKLPRAYREYCAKVSIDTSAIQYENDEVMANVMHSTDAAIACCVSPSVMGKEHQYFGARFSGPKALLYAVSGGVDEKTRKTVIKGLEPIKGDYLEYDELMEKLDKVMDWTTKVYVRALNIIHRQHDRYAYESTQMALLDSHPHRYFATGIAGLALVGDMLSAVKYSKVRIVRDEDGFPVDYVVEGEQFPTFGNNDDRVDTLVTDFLHDYMERLRKLPTYRNAEITTSILTITSNIVYGKALGNVFTGSNPEVVGYREPWTPIAPGANPQYNSVKSGALAALSSVAKIPFEDARDGSSYTFAIHPKALGRDDVDRKANLATMLDGYFKKGGHHLNVNVLNREKLIDILQHPEENPHAVLRVSGYALYLNKATQDQINDILQRVIHNQF</sequence>
<feature type="active site" description="Cysteine radical intermediate" evidence="12">
    <location>
        <position position="412"/>
    </location>
</feature>
<dbReference type="InterPro" id="IPR001150">
    <property type="entry name" value="Gly_radical"/>
</dbReference>
<evidence type="ECO:0000256" key="5">
    <source>
        <dbReference type="ARBA" id="ARBA00013897"/>
    </source>
</evidence>
<evidence type="ECO:0000256" key="3">
    <source>
        <dbReference type="ARBA" id="ARBA00008375"/>
    </source>
</evidence>
<dbReference type="SUPFAM" id="SSF51998">
    <property type="entry name" value="PFL-like glycyl radical enzymes"/>
    <property type="match status" value="1"/>
</dbReference>
<evidence type="ECO:0000256" key="8">
    <source>
        <dbReference type="ARBA" id="ARBA00022679"/>
    </source>
</evidence>
<evidence type="ECO:0000259" key="16">
    <source>
        <dbReference type="PROSITE" id="PS51149"/>
    </source>
</evidence>
<dbReference type="PIRSF" id="PIRSF000379">
    <property type="entry name" value="For_Ac_trans_1"/>
    <property type="match status" value="1"/>
</dbReference>
<evidence type="ECO:0000256" key="6">
    <source>
        <dbReference type="ARBA" id="ARBA00022490"/>
    </source>
</evidence>
<dbReference type="NCBIfam" id="TIGR01255">
    <property type="entry name" value="pyr_form_ly_1"/>
    <property type="match status" value="1"/>
</dbReference>
<dbReference type="Proteomes" id="UP000189941">
    <property type="component" value="Unassembled WGS sequence"/>
</dbReference>
<evidence type="ECO:0000256" key="4">
    <source>
        <dbReference type="ARBA" id="ARBA00013214"/>
    </source>
</evidence>
<dbReference type="GO" id="GO:0005829">
    <property type="term" value="C:cytosol"/>
    <property type="evidence" value="ECO:0007669"/>
    <property type="project" value="TreeGrafter"/>
</dbReference>
<name>A0A1T4N7S3_9LACT</name>
<dbReference type="InterPro" id="IPR005949">
    <property type="entry name" value="Form_AcTrfase"/>
</dbReference>
<dbReference type="Gene3D" id="3.20.70.20">
    <property type="match status" value="1"/>
</dbReference>
<evidence type="ECO:0000256" key="12">
    <source>
        <dbReference type="PIRSR" id="PIRSR000379-1"/>
    </source>
</evidence>
<dbReference type="GO" id="GO:0008861">
    <property type="term" value="F:formate C-acetyltransferase activity"/>
    <property type="evidence" value="ECO:0007669"/>
    <property type="project" value="UniProtKB-UniRule"/>
</dbReference>
<evidence type="ECO:0000313" key="18">
    <source>
        <dbReference type="EMBL" id="SJZ75251.1"/>
    </source>
</evidence>
<evidence type="ECO:0000313" key="19">
    <source>
        <dbReference type="Proteomes" id="UP000189941"/>
    </source>
</evidence>
<keyword evidence="10 15" id="KW-0012">Acyltransferase</keyword>
<dbReference type="EMBL" id="FUWO01000016">
    <property type="protein sequence ID" value="SJZ75251.1"/>
    <property type="molecule type" value="Genomic_DNA"/>
</dbReference>
<comment type="subcellular location">
    <subcellularLocation>
        <location evidence="1 15">Cytoplasm</location>
    </subcellularLocation>
</comment>
<dbReference type="PROSITE" id="PS51554">
    <property type="entry name" value="PFL"/>
    <property type="match status" value="1"/>
</dbReference>
<keyword evidence="9 13" id="KW-0556">Organic radical</keyword>
<evidence type="ECO:0000256" key="7">
    <source>
        <dbReference type="ARBA" id="ARBA00022526"/>
    </source>
</evidence>
<reference evidence="19" key="1">
    <citation type="submission" date="2017-02" db="EMBL/GenBank/DDBJ databases">
        <authorList>
            <person name="Varghese N."/>
            <person name="Submissions S."/>
        </authorList>
    </citation>
    <scope>NUCLEOTIDE SEQUENCE [LARGE SCALE GENOMIC DNA]</scope>
    <source>
        <strain evidence="19">DSM 15739</strain>
    </source>
</reference>
<dbReference type="AlphaFoldDB" id="A0A1T4N7S3"/>
<dbReference type="RefSeq" id="WP_078756369.1">
    <property type="nucleotide sequence ID" value="NZ_FUWO01000016.1"/>
</dbReference>
<comment type="catalytic activity">
    <reaction evidence="15">
        <text>formate + acetyl-CoA = pyruvate + CoA</text>
        <dbReference type="Rhea" id="RHEA:11844"/>
        <dbReference type="ChEBI" id="CHEBI:15361"/>
        <dbReference type="ChEBI" id="CHEBI:15740"/>
        <dbReference type="ChEBI" id="CHEBI:57287"/>
        <dbReference type="ChEBI" id="CHEBI:57288"/>
        <dbReference type="EC" id="2.3.1.54"/>
    </reaction>
</comment>
<comment type="subunit">
    <text evidence="15">Homodimer.</text>
</comment>
<dbReference type="PROSITE" id="PS51149">
    <property type="entry name" value="GLY_RADICAL_2"/>
    <property type="match status" value="1"/>
</dbReference>
<dbReference type="PANTHER" id="PTHR30191">
    <property type="entry name" value="FORMATE ACETYLTRANSFERASE"/>
    <property type="match status" value="1"/>
</dbReference>
<evidence type="ECO:0000256" key="9">
    <source>
        <dbReference type="ARBA" id="ARBA00022818"/>
    </source>
</evidence>
<dbReference type="Pfam" id="PF02901">
    <property type="entry name" value="PFL-like"/>
    <property type="match status" value="1"/>
</dbReference>
<dbReference type="PANTHER" id="PTHR30191:SF8">
    <property type="entry name" value="FORMATE ACETYLTRANSFERASE"/>
    <property type="match status" value="1"/>
</dbReference>